<organism evidence="3 4">
    <name type="scientific">Methylocapsa palsarum</name>
    <dbReference type="NCBI Taxonomy" id="1612308"/>
    <lineage>
        <taxon>Bacteria</taxon>
        <taxon>Pseudomonadati</taxon>
        <taxon>Pseudomonadota</taxon>
        <taxon>Alphaproteobacteria</taxon>
        <taxon>Hyphomicrobiales</taxon>
        <taxon>Beijerinckiaceae</taxon>
        <taxon>Methylocapsa</taxon>
    </lineage>
</organism>
<feature type="chain" id="PRO_5011733491" evidence="1">
    <location>
        <begin position="32"/>
        <end position="198"/>
    </location>
</feature>
<dbReference type="Proteomes" id="UP000198755">
    <property type="component" value="Unassembled WGS sequence"/>
</dbReference>
<proteinExistence type="predicted"/>
<dbReference type="Gene3D" id="3.40.30.10">
    <property type="entry name" value="Glutaredoxin"/>
    <property type="match status" value="1"/>
</dbReference>
<gene>
    <name evidence="3" type="ORF">SAMN05444581_10757</name>
</gene>
<dbReference type="SUPFAM" id="SSF52833">
    <property type="entry name" value="Thioredoxin-like"/>
    <property type="match status" value="1"/>
</dbReference>
<dbReference type="InterPro" id="IPR004045">
    <property type="entry name" value="Glutathione_S-Trfase_N"/>
</dbReference>
<feature type="signal peptide" evidence="1">
    <location>
        <begin position="1"/>
        <end position="31"/>
    </location>
</feature>
<feature type="domain" description="GST N-terminal" evidence="2">
    <location>
        <begin position="1"/>
        <end position="81"/>
    </location>
</feature>
<evidence type="ECO:0000259" key="2">
    <source>
        <dbReference type="PROSITE" id="PS50404"/>
    </source>
</evidence>
<keyword evidence="3" id="KW-0808">Transferase</keyword>
<protein>
    <submittedName>
        <fullName evidence="3">Glutathione S-transferase</fullName>
    </submittedName>
</protein>
<name>A0A1I3Z3Y6_9HYPH</name>
<dbReference type="Gene3D" id="1.20.1050.10">
    <property type="match status" value="1"/>
</dbReference>
<dbReference type="InterPro" id="IPR036282">
    <property type="entry name" value="Glutathione-S-Trfase_C_sf"/>
</dbReference>
<dbReference type="Pfam" id="PF13410">
    <property type="entry name" value="GST_C_2"/>
    <property type="match status" value="1"/>
</dbReference>
<dbReference type="InterPro" id="IPR036249">
    <property type="entry name" value="Thioredoxin-like_sf"/>
</dbReference>
<reference evidence="3 4" key="1">
    <citation type="submission" date="2016-10" db="EMBL/GenBank/DDBJ databases">
        <authorList>
            <person name="de Groot N.N."/>
        </authorList>
    </citation>
    <scope>NUCLEOTIDE SEQUENCE [LARGE SCALE GENOMIC DNA]</scope>
    <source>
        <strain evidence="3 4">NE2</strain>
    </source>
</reference>
<dbReference type="SUPFAM" id="SSF47616">
    <property type="entry name" value="GST C-terminal domain-like"/>
    <property type="match status" value="1"/>
</dbReference>
<sequence length="198" mass="21200">MMTLLTSPASPFGRKVVIAAALAGLSGQIKAAASDTSDPDDPVRSHNPLGKIPTLILDDGSVLFDSRVIVEYLDVLAGGDILIPAAPEERFKSLTLAALADGIADASLLQMYEVRFRDPSRREPGWMAHQEDKVARGLKALDAAPPAGRRDVAHIAAACALGYLDLRFEGAWRDGHPSLVRWLDGFASDVPSFEATRL</sequence>
<evidence type="ECO:0000313" key="3">
    <source>
        <dbReference type="EMBL" id="SFK38765.1"/>
    </source>
</evidence>
<dbReference type="RefSeq" id="WP_175492552.1">
    <property type="nucleotide sequence ID" value="NZ_FOSN01000007.1"/>
</dbReference>
<evidence type="ECO:0000313" key="4">
    <source>
        <dbReference type="Proteomes" id="UP000198755"/>
    </source>
</evidence>
<accession>A0A1I3Z3Y6</accession>
<dbReference type="Pfam" id="PF13409">
    <property type="entry name" value="GST_N_2"/>
    <property type="match status" value="1"/>
</dbReference>
<keyword evidence="4" id="KW-1185">Reference proteome</keyword>
<keyword evidence="1" id="KW-0732">Signal</keyword>
<dbReference type="CDD" id="cd03205">
    <property type="entry name" value="GST_C_6"/>
    <property type="match status" value="1"/>
</dbReference>
<dbReference type="PROSITE" id="PS50404">
    <property type="entry name" value="GST_NTER"/>
    <property type="match status" value="1"/>
</dbReference>
<dbReference type="EMBL" id="FOSN01000007">
    <property type="protein sequence ID" value="SFK38765.1"/>
    <property type="molecule type" value="Genomic_DNA"/>
</dbReference>
<evidence type="ECO:0000256" key="1">
    <source>
        <dbReference type="SAM" id="SignalP"/>
    </source>
</evidence>
<dbReference type="STRING" id="1612308.SAMN05444581_10757"/>
<dbReference type="GO" id="GO:0016740">
    <property type="term" value="F:transferase activity"/>
    <property type="evidence" value="ECO:0007669"/>
    <property type="project" value="UniProtKB-KW"/>
</dbReference>
<dbReference type="AlphaFoldDB" id="A0A1I3Z3Y6"/>